<evidence type="ECO:0000313" key="2">
    <source>
        <dbReference type="EMBL" id="MFB9571959.1"/>
    </source>
</evidence>
<accession>A0ABV5R4S3</accession>
<organism evidence="2 3">
    <name type="scientific">Streptomyces yanii</name>
    <dbReference type="NCBI Taxonomy" id="78510"/>
    <lineage>
        <taxon>Bacteria</taxon>
        <taxon>Bacillati</taxon>
        <taxon>Actinomycetota</taxon>
        <taxon>Actinomycetes</taxon>
        <taxon>Kitasatosporales</taxon>
        <taxon>Streptomycetaceae</taxon>
        <taxon>Streptomyces</taxon>
    </lineage>
</organism>
<name>A0ABV5R4S3_9ACTN</name>
<reference evidence="2 3" key="1">
    <citation type="submission" date="2024-09" db="EMBL/GenBank/DDBJ databases">
        <authorList>
            <person name="Sun Q."/>
            <person name="Mori K."/>
        </authorList>
    </citation>
    <scope>NUCLEOTIDE SEQUENCE [LARGE SCALE GENOMIC DNA]</scope>
    <source>
        <strain evidence="2 3">JCM 3331</strain>
    </source>
</reference>
<dbReference type="Proteomes" id="UP001589710">
    <property type="component" value="Unassembled WGS sequence"/>
</dbReference>
<evidence type="ECO:0000256" key="1">
    <source>
        <dbReference type="SAM" id="MobiDB-lite"/>
    </source>
</evidence>
<evidence type="ECO:0008006" key="4">
    <source>
        <dbReference type="Google" id="ProtNLM"/>
    </source>
</evidence>
<sequence>MTVTRRHFNGMSMASIYISSDAYQRFRIGPVQDVVIRNNVFERPAGPVIWFDPTNREVVPGQPMHRNVVDRGQQVRRGRGRLGGRQERRGPDFPEQPRQAARMSEAPGRR</sequence>
<proteinExistence type="predicted"/>
<dbReference type="EMBL" id="JBHMCG010000027">
    <property type="protein sequence ID" value="MFB9571959.1"/>
    <property type="molecule type" value="Genomic_DNA"/>
</dbReference>
<gene>
    <name evidence="2" type="ORF">ACFFTL_06335</name>
</gene>
<comment type="caution">
    <text evidence="2">The sequence shown here is derived from an EMBL/GenBank/DDBJ whole genome shotgun (WGS) entry which is preliminary data.</text>
</comment>
<protein>
    <recommendedName>
        <fullName evidence="4">Right-handed parallel beta-helix repeat-containing protein</fullName>
    </recommendedName>
</protein>
<keyword evidence="3" id="KW-1185">Reference proteome</keyword>
<evidence type="ECO:0000313" key="3">
    <source>
        <dbReference type="Proteomes" id="UP001589710"/>
    </source>
</evidence>
<dbReference type="RefSeq" id="WP_345518980.1">
    <property type="nucleotide sequence ID" value="NZ_BAAAXD010000051.1"/>
</dbReference>
<feature type="region of interest" description="Disordered" evidence="1">
    <location>
        <begin position="61"/>
        <end position="110"/>
    </location>
</feature>